<reference evidence="2" key="1">
    <citation type="journal article" date="2007" name="Nature">
        <title>The grapevine genome sequence suggests ancestral hexaploidization in major angiosperm phyla.</title>
        <authorList>
            <consortium name="The French-Italian Public Consortium for Grapevine Genome Characterization."/>
            <person name="Jaillon O."/>
            <person name="Aury J.-M."/>
            <person name="Noel B."/>
            <person name="Policriti A."/>
            <person name="Clepet C."/>
            <person name="Casagrande A."/>
            <person name="Choisne N."/>
            <person name="Aubourg S."/>
            <person name="Vitulo N."/>
            <person name="Jubin C."/>
            <person name="Vezzi A."/>
            <person name="Legeai F."/>
            <person name="Hugueney P."/>
            <person name="Dasilva C."/>
            <person name="Horner D."/>
            <person name="Mica E."/>
            <person name="Jublot D."/>
            <person name="Poulain J."/>
            <person name="Bruyere C."/>
            <person name="Billault A."/>
            <person name="Segurens B."/>
            <person name="Gouyvenoux M."/>
            <person name="Ugarte E."/>
            <person name="Cattonaro F."/>
            <person name="Anthouard V."/>
            <person name="Vico V."/>
            <person name="Del Fabbro C."/>
            <person name="Alaux M."/>
            <person name="Di Gaspero G."/>
            <person name="Dumas V."/>
            <person name="Felice N."/>
            <person name="Paillard S."/>
            <person name="Juman I."/>
            <person name="Moroldo M."/>
            <person name="Scalabrin S."/>
            <person name="Canaguier A."/>
            <person name="Le Clainche I."/>
            <person name="Malacrida G."/>
            <person name="Durand E."/>
            <person name="Pesole G."/>
            <person name="Laucou V."/>
            <person name="Chatelet P."/>
            <person name="Merdinoglu D."/>
            <person name="Delledonne M."/>
            <person name="Pezzotti M."/>
            <person name="Lecharny A."/>
            <person name="Scarpelli C."/>
            <person name="Artiguenave F."/>
            <person name="Pe M.E."/>
            <person name="Valle G."/>
            <person name="Morgante M."/>
            <person name="Caboche M."/>
            <person name="Adam-Blondon A.-F."/>
            <person name="Weissenbach J."/>
            <person name="Quetier F."/>
            <person name="Wincker P."/>
        </authorList>
    </citation>
    <scope>NUCLEOTIDE SEQUENCE [LARGE SCALE GENOMIC DNA]</scope>
    <source>
        <strain evidence="2">cv. Pinot noir / PN40024</strain>
    </source>
</reference>
<dbReference type="Proteomes" id="UP000009183">
    <property type="component" value="Chromosome 6"/>
</dbReference>
<name>F6GUM8_VITVI</name>
<evidence type="ECO:0000313" key="2">
    <source>
        <dbReference type="Proteomes" id="UP000009183"/>
    </source>
</evidence>
<dbReference type="InParanoid" id="F6GUM8"/>
<keyword evidence="2" id="KW-1185">Reference proteome</keyword>
<protein>
    <submittedName>
        <fullName evidence="1">Uncharacterized protein</fullName>
    </submittedName>
</protein>
<proteinExistence type="predicted"/>
<sequence length="25" mass="2759">MVQQTVHQALKLVALLIIPKSLSEV</sequence>
<dbReference type="AlphaFoldDB" id="F6GUM8"/>
<gene>
    <name evidence="1" type="ordered locus">VIT_06s0004g00550</name>
</gene>
<evidence type="ECO:0000313" key="1">
    <source>
        <dbReference type="EMBL" id="CCB43805.1"/>
    </source>
</evidence>
<dbReference type="PaxDb" id="29760-VIT_06s0004g00550.t01"/>
<dbReference type="HOGENOM" id="CLU_3419860_0_0_1"/>
<accession>F6GUM8</accession>
<dbReference type="EMBL" id="FN594951">
    <property type="protein sequence ID" value="CCB43805.1"/>
    <property type="molecule type" value="Genomic_DNA"/>
</dbReference>
<organism evidence="1 2">
    <name type="scientific">Vitis vinifera</name>
    <name type="common">Grape</name>
    <dbReference type="NCBI Taxonomy" id="29760"/>
    <lineage>
        <taxon>Eukaryota</taxon>
        <taxon>Viridiplantae</taxon>
        <taxon>Streptophyta</taxon>
        <taxon>Embryophyta</taxon>
        <taxon>Tracheophyta</taxon>
        <taxon>Spermatophyta</taxon>
        <taxon>Magnoliopsida</taxon>
        <taxon>eudicotyledons</taxon>
        <taxon>Gunneridae</taxon>
        <taxon>Pentapetalae</taxon>
        <taxon>rosids</taxon>
        <taxon>Vitales</taxon>
        <taxon>Vitaceae</taxon>
        <taxon>Viteae</taxon>
        <taxon>Vitis</taxon>
    </lineage>
</organism>